<evidence type="ECO:0000313" key="3">
    <source>
        <dbReference type="Proteomes" id="UP000056453"/>
    </source>
</evidence>
<feature type="transmembrane region" description="Helical" evidence="1">
    <location>
        <begin position="59"/>
        <end position="77"/>
    </location>
</feature>
<evidence type="ECO:0000313" key="2">
    <source>
        <dbReference type="EMBL" id="KVP94102.1"/>
    </source>
</evidence>
<sequence>MALLVVSGAIFEQHVLSRLRQWRTHAAGTATLLLFAVQVVSGYGLFYFSGDALRGATEWVHWIVGFGLPCVLARHVLARRAPHA</sequence>
<accession>A0AAW3MPC0</accession>
<comment type="caution">
    <text evidence="2">The sequence shown here is derived from an EMBL/GenBank/DDBJ whole genome shotgun (WGS) entry which is preliminary data.</text>
</comment>
<protein>
    <submittedName>
        <fullName evidence="2">Uncharacterized protein</fullName>
    </submittedName>
</protein>
<gene>
    <name evidence="2" type="ORF">WJ96_13170</name>
</gene>
<keyword evidence="1" id="KW-0812">Transmembrane</keyword>
<proteinExistence type="predicted"/>
<reference evidence="2 3" key="1">
    <citation type="submission" date="2015-11" db="EMBL/GenBank/DDBJ databases">
        <title>Expanding the genomic diversity of Burkholderia species for the development of highly accurate diagnostics.</title>
        <authorList>
            <person name="Sahl J."/>
            <person name="Keim P."/>
            <person name="Wagner D."/>
        </authorList>
    </citation>
    <scope>NUCLEOTIDE SEQUENCE [LARGE SCALE GENOMIC DNA]</scope>
    <source>
        <strain evidence="2 3">MSMB1808WGS</strain>
    </source>
</reference>
<keyword evidence="3" id="KW-1185">Reference proteome</keyword>
<name>A0AAW3MPC0_9BURK</name>
<dbReference type="Proteomes" id="UP000056453">
    <property type="component" value="Unassembled WGS sequence"/>
</dbReference>
<dbReference type="EMBL" id="LPBJ01000074">
    <property type="protein sequence ID" value="KVP94102.1"/>
    <property type="molecule type" value="Genomic_DNA"/>
</dbReference>
<keyword evidence="1" id="KW-1133">Transmembrane helix</keyword>
<feature type="transmembrane region" description="Helical" evidence="1">
    <location>
        <begin position="26"/>
        <end position="47"/>
    </location>
</feature>
<dbReference type="AlphaFoldDB" id="A0AAW3MPC0"/>
<keyword evidence="1" id="KW-0472">Membrane</keyword>
<evidence type="ECO:0000256" key="1">
    <source>
        <dbReference type="SAM" id="Phobius"/>
    </source>
</evidence>
<organism evidence="2 3">
    <name type="scientific">Burkholderia ubonensis</name>
    <dbReference type="NCBI Taxonomy" id="101571"/>
    <lineage>
        <taxon>Bacteria</taxon>
        <taxon>Pseudomonadati</taxon>
        <taxon>Pseudomonadota</taxon>
        <taxon>Betaproteobacteria</taxon>
        <taxon>Burkholderiales</taxon>
        <taxon>Burkholderiaceae</taxon>
        <taxon>Burkholderia</taxon>
        <taxon>Burkholderia cepacia complex</taxon>
    </lineage>
</organism>